<keyword evidence="1" id="KW-0472">Membrane</keyword>
<protein>
    <submittedName>
        <fullName evidence="2">Uncharacterized protein</fullName>
    </submittedName>
</protein>
<evidence type="ECO:0000313" key="2">
    <source>
        <dbReference type="EMBL" id="GAA2407033.1"/>
    </source>
</evidence>
<evidence type="ECO:0000256" key="1">
    <source>
        <dbReference type="SAM" id="Phobius"/>
    </source>
</evidence>
<gene>
    <name evidence="2" type="ORF">GCM10010191_14050</name>
</gene>
<proteinExistence type="predicted"/>
<dbReference type="EMBL" id="BAAARW010000005">
    <property type="protein sequence ID" value="GAA2407033.1"/>
    <property type="molecule type" value="Genomic_DNA"/>
</dbReference>
<feature type="transmembrane region" description="Helical" evidence="1">
    <location>
        <begin position="21"/>
        <end position="45"/>
    </location>
</feature>
<sequence length="86" mass="8588">MPFPHGVPMDDSSPSKAGGAFVGFLAGGAAGFVTTEGGAAFFHFVLGITPDVEGNPALIAVFALVPPLFAVAGAFVGLRVATRRGN</sequence>
<reference evidence="2 3" key="1">
    <citation type="journal article" date="2019" name="Int. J. Syst. Evol. Microbiol.">
        <title>The Global Catalogue of Microorganisms (GCM) 10K type strain sequencing project: providing services to taxonomists for standard genome sequencing and annotation.</title>
        <authorList>
            <consortium name="The Broad Institute Genomics Platform"/>
            <consortium name="The Broad Institute Genome Sequencing Center for Infectious Disease"/>
            <person name="Wu L."/>
            <person name="Ma J."/>
        </authorList>
    </citation>
    <scope>NUCLEOTIDE SEQUENCE [LARGE SCALE GENOMIC DNA]</scope>
    <source>
        <strain evidence="2 3">JCM 3325</strain>
    </source>
</reference>
<name>A0ABN3IKD7_9ACTN</name>
<accession>A0ABN3IKD7</accession>
<organism evidence="2 3">
    <name type="scientific">Actinomadura vinacea</name>
    <dbReference type="NCBI Taxonomy" id="115336"/>
    <lineage>
        <taxon>Bacteria</taxon>
        <taxon>Bacillati</taxon>
        <taxon>Actinomycetota</taxon>
        <taxon>Actinomycetes</taxon>
        <taxon>Streptosporangiales</taxon>
        <taxon>Thermomonosporaceae</taxon>
        <taxon>Actinomadura</taxon>
    </lineage>
</organism>
<evidence type="ECO:0000313" key="3">
    <source>
        <dbReference type="Proteomes" id="UP001501231"/>
    </source>
</evidence>
<feature type="transmembrane region" description="Helical" evidence="1">
    <location>
        <begin position="57"/>
        <end position="78"/>
    </location>
</feature>
<keyword evidence="3" id="KW-1185">Reference proteome</keyword>
<comment type="caution">
    <text evidence="2">The sequence shown here is derived from an EMBL/GenBank/DDBJ whole genome shotgun (WGS) entry which is preliminary data.</text>
</comment>
<keyword evidence="1" id="KW-1133">Transmembrane helix</keyword>
<keyword evidence="1" id="KW-0812">Transmembrane</keyword>
<dbReference type="Proteomes" id="UP001501231">
    <property type="component" value="Unassembled WGS sequence"/>
</dbReference>